<organism evidence="2 3">
    <name type="scientific">Naegleria lovaniensis</name>
    <name type="common">Amoeba</name>
    <dbReference type="NCBI Taxonomy" id="51637"/>
    <lineage>
        <taxon>Eukaryota</taxon>
        <taxon>Discoba</taxon>
        <taxon>Heterolobosea</taxon>
        <taxon>Tetramitia</taxon>
        <taxon>Eutetramitia</taxon>
        <taxon>Vahlkampfiidae</taxon>
        <taxon>Naegleria</taxon>
    </lineage>
</organism>
<dbReference type="CDD" id="cd16655">
    <property type="entry name" value="RING-Ubox_WDSUB1-like"/>
    <property type="match status" value="1"/>
</dbReference>
<dbReference type="PANTHER" id="PTHR46573">
    <property type="entry name" value="WD REPEAT, SAM AND U-BOX DOMAIN-CONTAINING PROTEIN 1"/>
    <property type="match status" value="1"/>
</dbReference>
<accession>A0AA88KI78</accession>
<dbReference type="GO" id="GO:0016567">
    <property type="term" value="P:protein ubiquitination"/>
    <property type="evidence" value="ECO:0007669"/>
    <property type="project" value="InterPro"/>
</dbReference>
<dbReference type="Proteomes" id="UP000816034">
    <property type="component" value="Unassembled WGS sequence"/>
</dbReference>
<protein>
    <recommendedName>
        <fullName evidence="1">U-box domain-containing protein</fullName>
    </recommendedName>
</protein>
<dbReference type="AlphaFoldDB" id="A0AA88KI78"/>
<dbReference type="SMART" id="SM00504">
    <property type="entry name" value="Ubox"/>
    <property type="match status" value="1"/>
</dbReference>
<dbReference type="PANTHER" id="PTHR46573:SF1">
    <property type="entry name" value="WD REPEAT, SAM AND U-BOX DOMAIN-CONTAINING PROTEIN 1"/>
    <property type="match status" value="1"/>
</dbReference>
<dbReference type="Pfam" id="PF04564">
    <property type="entry name" value="U-box"/>
    <property type="match status" value="1"/>
</dbReference>
<evidence type="ECO:0000259" key="1">
    <source>
        <dbReference type="PROSITE" id="PS51698"/>
    </source>
</evidence>
<evidence type="ECO:0000313" key="3">
    <source>
        <dbReference type="Proteomes" id="UP000816034"/>
    </source>
</evidence>
<dbReference type="GO" id="GO:0004842">
    <property type="term" value="F:ubiquitin-protein transferase activity"/>
    <property type="evidence" value="ECO:0007669"/>
    <property type="project" value="InterPro"/>
</dbReference>
<dbReference type="RefSeq" id="XP_044545860.1">
    <property type="nucleotide sequence ID" value="XM_044698291.1"/>
</dbReference>
<dbReference type="Gene3D" id="3.30.40.10">
    <property type="entry name" value="Zinc/RING finger domain, C3HC4 (zinc finger)"/>
    <property type="match status" value="1"/>
</dbReference>
<reference evidence="2 3" key="1">
    <citation type="journal article" date="2018" name="BMC Genomics">
        <title>The genome of Naegleria lovaniensis, the basis for a comparative approach to unravel pathogenicity factors of the human pathogenic amoeba N. fowleri.</title>
        <authorList>
            <person name="Liechti N."/>
            <person name="Schurch N."/>
            <person name="Bruggmann R."/>
            <person name="Wittwer M."/>
        </authorList>
    </citation>
    <scope>NUCLEOTIDE SEQUENCE [LARGE SCALE GENOMIC DNA]</scope>
    <source>
        <strain evidence="2 3">ATCC 30569</strain>
    </source>
</reference>
<dbReference type="EMBL" id="PYSW02000032">
    <property type="protein sequence ID" value="KAG2378598.1"/>
    <property type="molecule type" value="Genomic_DNA"/>
</dbReference>
<sequence length="248" mass="28144">MTMSVTATTTTTALQKDMMMMSVQHAPNEPSLINYEEDAFGTGVSAILNPSDELFCPISHTIMSEPVIAADGRTYEKELITQWLREHNGTSPFTRENIGTNTIENVHIKNEIQRFFTTLKSLESDHCAFQYHLSNDVFLPCSMLVEFQHAVSKNDLNTVKTLYDNDIRLLLYSPEMLNDFVNHNISSLVRANNFSSKSLISYSLNGYELCCKIGSLEMIEDMYNFLSRSSLNRPLPPLANETNIERTH</sequence>
<dbReference type="SUPFAM" id="SSF57850">
    <property type="entry name" value="RING/U-box"/>
    <property type="match status" value="1"/>
</dbReference>
<feature type="domain" description="U-box" evidence="1">
    <location>
        <begin position="49"/>
        <end position="122"/>
    </location>
</feature>
<dbReference type="InterPro" id="IPR013083">
    <property type="entry name" value="Znf_RING/FYVE/PHD"/>
</dbReference>
<gene>
    <name evidence="2" type="ORF">C9374_008237</name>
</gene>
<name>A0AA88KI78_NAELO</name>
<dbReference type="GeneID" id="68100691"/>
<dbReference type="PROSITE" id="PS51698">
    <property type="entry name" value="U_BOX"/>
    <property type="match status" value="1"/>
</dbReference>
<comment type="caution">
    <text evidence="2">The sequence shown here is derived from an EMBL/GenBank/DDBJ whole genome shotgun (WGS) entry which is preliminary data.</text>
</comment>
<evidence type="ECO:0000313" key="2">
    <source>
        <dbReference type="EMBL" id="KAG2378598.1"/>
    </source>
</evidence>
<keyword evidence="3" id="KW-1185">Reference proteome</keyword>
<dbReference type="InterPro" id="IPR052085">
    <property type="entry name" value="WD-SAM-U-box"/>
</dbReference>
<dbReference type="InterPro" id="IPR003613">
    <property type="entry name" value="Ubox_domain"/>
</dbReference>
<proteinExistence type="predicted"/>